<evidence type="ECO:0000256" key="2">
    <source>
        <dbReference type="ARBA" id="ARBA00010790"/>
    </source>
</evidence>
<dbReference type="InterPro" id="IPR036188">
    <property type="entry name" value="FAD/NAD-bd_sf"/>
</dbReference>
<dbReference type="Pfam" id="PF05199">
    <property type="entry name" value="GMC_oxred_C"/>
    <property type="match status" value="1"/>
</dbReference>
<comment type="caution">
    <text evidence="10">The sequence shown here is derived from an EMBL/GenBank/DDBJ whole genome shotgun (WGS) entry which is preliminary data.</text>
</comment>
<keyword evidence="4 5" id="KW-0274">FAD</keyword>
<dbReference type="GO" id="GO:0050660">
    <property type="term" value="F:flavin adenine dinucleotide binding"/>
    <property type="evidence" value="ECO:0007669"/>
    <property type="project" value="InterPro"/>
</dbReference>
<feature type="binding site" evidence="5">
    <location>
        <position position="116"/>
    </location>
    <ligand>
        <name>FAD</name>
        <dbReference type="ChEBI" id="CHEBI:57692"/>
    </ligand>
</feature>
<evidence type="ECO:0000256" key="3">
    <source>
        <dbReference type="ARBA" id="ARBA00022630"/>
    </source>
</evidence>
<name>A0AAD6VKF3_9AGAR</name>
<proteinExistence type="inferred from homology"/>
<evidence type="ECO:0000313" key="10">
    <source>
        <dbReference type="EMBL" id="KAJ7214816.1"/>
    </source>
</evidence>
<feature type="non-terminal residue" evidence="10">
    <location>
        <position position="1"/>
    </location>
</feature>
<evidence type="ECO:0000256" key="7">
    <source>
        <dbReference type="SAM" id="SignalP"/>
    </source>
</evidence>
<dbReference type="SUPFAM" id="SSF54373">
    <property type="entry name" value="FAD-linked reductases, C-terminal domain"/>
    <property type="match status" value="1"/>
</dbReference>
<dbReference type="Gene3D" id="3.30.560.10">
    <property type="entry name" value="Glucose Oxidase, domain 3"/>
    <property type="match status" value="1"/>
</dbReference>
<comment type="cofactor">
    <cofactor evidence="1 5">
        <name>FAD</name>
        <dbReference type="ChEBI" id="CHEBI:57692"/>
    </cofactor>
</comment>
<dbReference type="AlphaFoldDB" id="A0AAD6VKF3"/>
<dbReference type="GO" id="GO:0016614">
    <property type="term" value="F:oxidoreductase activity, acting on CH-OH group of donors"/>
    <property type="evidence" value="ECO:0007669"/>
    <property type="project" value="InterPro"/>
</dbReference>
<feature type="domain" description="Glucose-methanol-choline oxidoreductase N-terminal" evidence="8">
    <location>
        <begin position="114"/>
        <end position="137"/>
    </location>
</feature>
<dbReference type="InterPro" id="IPR000172">
    <property type="entry name" value="GMC_OxRdtase_N"/>
</dbReference>
<protein>
    <submittedName>
        <fullName evidence="10">Aryl-alcohol-oxidase from pleurotus Eryingii</fullName>
    </submittedName>
</protein>
<dbReference type="PANTHER" id="PTHR11552">
    <property type="entry name" value="GLUCOSE-METHANOL-CHOLINE GMC OXIDOREDUCTASE"/>
    <property type="match status" value="1"/>
</dbReference>
<comment type="similarity">
    <text evidence="2 6">Belongs to the GMC oxidoreductase family.</text>
</comment>
<reference evidence="10" key="1">
    <citation type="submission" date="2023-03" db="EMBL/GenBank/DDBJ databases">
        <title>Massive genome expansion in bonnet fungi (Mycena s.s.) driven by repeated elements and novel gene families across ecological guilds.</title>
        <authorList>
            <consortium name="Lawrence Berkeley National Laboratory"/>
            <person name="Harder C.B."/>
            <person name="Miyauchi S."/>
            <person name="Viragh M."/>
            <person name="Kuo A."/>
            <person name="Thoen E."/>
            <person name="Andreopoulos B."/>
            <person name="Lu D."/>
            <person name="Skrede I."/>
            <person name="Drula E."/>
            <person name="Henrissat B."/>
            <person name="Morin E."/>
            <person name="Kohler A."/>
            <person name="Barry K."/>
            <person name="LaButti K."/>
            <person name="Morin E."/>
            <person name="Salamov A."/>
            <person name="Lipzen A."/>
            <person name="Mereny Z."/>
            <person name="Hegedus B."/>
            <person name="Baldrian P."/>
            <person name="Stursova M."/>
            <person name="Weitz H."/>
            <person name="Taylor A."/>
            <person name="Grigoriev I.V."/>
            <person name="Nagy L.G."/>
            <person name="Martin F."/>
            <person name="Kauserud H."/>
        </authorList>
    </citation>
    <scope>NUCLEOTIDE SEQUENCE</scope>
    <source>
        <strain evidence="10">9144</strain>
    </source>
</reference>
<evidence type="ECO:0000256" key="4">
    <source>
        <dbReference type="ARBA" id="ARBA00022827"/>
    </source>
</evidence>
<keyword evidence="3 6" id="KW-0285">Flavoprotein</keyword>
<dbReference type="InterPro" id="IPR012132">
    <property type="entry name" value="GMC_OxRdtase"/>
</dbReference>
<feature type="domain" description="Glucose-methanol-choline oxidoreductase N-terminal" evidence="9">
    <location>
        <begin position="310"/>
        <end position="324"/>
    </location>
</feature>
<dbReference type="InterPro" id="IPR007867">
    <property type="entry name" value="GMC_OxRtase_C"/>
</dbReference>
<feature type="chain" id="PRO_5041980598" evidence="7">
    <location>
        <begin position="22"/>
        <end position="608"/>
    </location>
</feature>
<sequence length="608" mass="63647">MPMSLVLLSLCASALVHLARAGSIYTSPAQVTKKYDFIVVGAGTAGSVMAARLAESAAVNVLVIEAGGLDNTTMFGTIYTPLLAGTGAGTPIDWNYTSVAQAGLEQRTLAYPRGRVLGGSSAINGMIYSRGSRDEYDRLASVSGDPGWAWQNLEKYIMKNEQHTPPWNDRSNHGEFDPSWHGDGPLLTGLTPSPFELDNRVLQNARDFPELYPYNLDFNAGDGTGIGWLETSVGNGMRTTSASAYLQPAVNTRSNLDVLINTQVTKLVMTATKTAAKTAIKTFRGVQVAQSADAPTFTFTASKEVILSAGAIGTPQLLMLSGIGPKAQLAALGIKTALDVPDVGQNLQDQTFLALQWEVNGLFPTLTAFLDDPAALGAALAQWAADRTGPAAGNTVVNTVAFLRLAANASLLAGGDPAAGPASPHFQLAFLNTFVPNPGQPAPAPGGNWASVCVVLQCPTSRGALRLAAPSPFAHPAIDPRFYDTAFDMGVMVQALRALQAFFATPAFDGYFAAPAPEVAAALASDAAAEAYIRKYTDSLKHPTSTARISKADEAGGVVGPDLRVKGVAGLRVVDASILPSAPAGYPQAEIYIIAERAADLVKAAWNL</sequence>
<dbReference type="SUPFAM" id="SSF51905">
    <property type="entry name" value="FAD/NAD(P)-binding domain"/>
    <property type="match status" value="1"/>
</dbReference>
<evidence type="ECO:0000313" key="11">
    <source>
        <dbReference type="Proteomes" id="UP001219525"/>
    </source>
</evidence>
<evidence type="ECO:0000256" key="1">
    <source>
        <dbReference type="ARBA" id="ARBA00001974"/>
    </source>
</evidence>
<dbReference type="Proteomes" id="UP001219525">
    <property type="component" value="Unassembled WGS sequence"/>
</dbReference>
<accession>A0AAD6VKF3</accession>
<evidence type="ECO:0000259" key="8">
    <source>
        <dbReference type="PROSITE" id="PS00623"/>
    </source>
</evidence>
<feature type="signal peptide" evidence="7">
    <location>
        <begin position="1"/>
        <end position="21"/>
    </location>
</feature>
<dbReference type="PROSITE" id="PS00624">
    <property type="entry name" value="GMC_OXRED_2"/>
    <property type="match status" value="1"/>
</dbReference>
<evidence type="ECO:0000256" key="6">
    <source>
        <dbReference type="RuleBase" id="RU003968"/>
    </source>
</evidence>
<keyword evidence="7" id="KW-0732">Signal</keyword>
<dbReference type="EMBL" id="JARJCW010000018">
    <property type="protein sequence ID" value="KAJ7214816.1"/>
    <property type="molecule type" value="Genomic_DNA"/>
</dbReference>
<feature type="binding site" evidence="5">
    <location>
        <begin position="587"/>
        <end position="588"/>
    </location>
    <ligand>
        <name>FAD</name>
        <dbReference type="ChEBI" id="CHEBI:57692"/>
    </ligand>
</feature>
<dbReference type="PIRSF" id="PIRSF000137">
    <property type="entry name" value="Alcohol_oxidase"/>
    <property type="match status" value="1"/>
</dbReference>
<dbReference type="Pfam" id="PF00732">
    <property type="entry name" value="GMC_oxred_N"/>
    <property type="match status" value="1"/>
</dbReference>
<gene>
    <name evidence="10" type="ORF">GGX14DRAFT_609475</name>
</gene>
<dbReference type="Gene3D" id="3.50.50.60">
    <property type="entry name" value="FAD/NAD(P)-binding domain"/>
    <property type="match status" value="1"/>
</dbReference>
<evidence type="ECO:0000256" key="5">
    <source>
        <dbReference type="PIRSR" id="PIRSR000137-2"/>
    </source>
</evidence>
<organism evidence="10 11">
    <name type="scientific">Mycena pura</name>
    <dbReference type="NCBI Taxonomy" id="153505"/>
    <lineage>
        <taxon>Eukaryota</taxon>
        <taxon>Fungi</taxon>
        <taxon>Dikarya</taxon>
        <taxon>Basidiomycota</taxon>
        <taxon>Agaricomycotina</taxon>
        <taxon>Agaricomycetes</taxon>
        <taxon>Agaricomycetidae</taxon>
        <taxon>Agaricales</taxon>
        <taxon>Marasmiineae</taxon>
        <taxon>Mycenaceae</taxon>
        <taxon>Mycena</taxon>
    </lineage>
</organism>
<evidence type="ECO:0000259" key="9">
    <source>
        <dbReference type="PROSITE" id="PS00624"/>
    </source>
</evidence>
<keyword evidence="11" id="KW-1185">Reference proteome</keyword>
<dbReference type="PROSITE" id="PS00623">
    <property type="entry name" value="GMC_OXRED_1"/>
    <property type="match status" value="1"/>
</dbReference>
<feature type="binding site" evidence="5">
    <location>
        <position position="264"/>
    </location>
    <ligand>
        <name>FAD</name>
        <dbReference type="ChEBI" id="CHEBI:57692"/>
    </ligand>
</feature>
<dbReference type="PANTHER" id="PTHR11552:SF147">
    <property type="entry name" value="CHOLINE DEHYDROGENASE, MITOCHONDRIAL"/>
    <property type="match status" value="1"/>
</dbReference>